<feature type="transmembrane region" description="Helical" evidence="2">
    <location>
        <begin position="14"/>
        <end position="36"/>
    </location>
</feature>
<organism evidence="3 4">
    <name type="scientific">Flagellimonas ochracea</name>
    <dbReference type="NCBI Taxonomy" id="2696472"/>
    <lineage>
        <taxon>Bacteria</taxon>
        <taxon>Pseudomonadati</taxon>
        <taxon>Bacteroidota</taxon>
        <taxon>Flavobacteriia</taxon>
        <taxon>Flavobacteriales</taxon>
        <taxon>Flavobacteriaceae</taxon>
        <taxon>Flagellimonas</taxon>
    </lineage>
</organism>
<accession>A0A964TFB3</accession>
<evidence type="ECO:0000256" key="1">
    <source>
        <dbReference type="SAM" id="Coils"/>
    </source>
</evidence>
<evidence type="ECO:0000256" key="2">
    <source>
        <dbReference type="SAM" id="Phobius"/>
    </source>
</evidence>
<feature type="transmembrane region" description="Helical" evidence="2">
    <location>
        <begin position="56"/>
        <end position="74"/>
    </location>
</feature>
<dbReference type="Proteomes" id="UP000667650">
    <property type="component" value="Unassembled WGS sequence"/>
</dbReference>
<gene>
    <name evidence="3" type="ORF">GTQ34_16100</name>
</gene>
<protein>
    <recommendedName>
        <fullName evidence="5">DUF4760 domain-containing protein</fullName>
    </recommendedName>
</protein>
<keyword evidence="4" id="KW-1185">Reference proteome</keyword>
<keyword evidence="2" id="KW-0472">Membrane</keyword>
<feature type="coiled-coil region" evidence="1">
    <location>
        <begin position="74"/>
        <end position="101"/>
    </location>
</feature>
<dbReference type="EMBL" id="JAAABI010000011">
    <property type="protein sequence ID" value="NAY93434.1"/>
    <property type="molecule type" value="Genomic_DNA"/>
</dbReference>
<keyword evidence="1" id="KW-0175">Coiled coil</keyword>
<proteinExistence type="predicted"/>
<comment type="caution">
    <text evidence="3">The sequence shown here is derived from an EMBL/GenBank/DDBJ whole genome shotgun (WGS) entry which is preliminary data.</text>
</comment>
<evidence type="ECO:0000313" key="4">
    <source>
        <dbReference type="Proteomes" id="UP000667650"/>
    </source>
</evidence>
<keyword evidence="2" id="KW-1133">Transmembrane helix</keyword>
<evidence type="ECO:0000313" key="3">
    <source>
        <dbReference type="EMBL" id="NAY93434.1"/>
    </source>
</evidence>
<keyword evidence="2" id="KW-0812">Transmembrane</keyword>
<name>A0A964TFB3_9FLAO</name>
<dbReference type="RefSeq" id="WP_166524844.1">
    <property type="nucleotide sequence ID" value="NZ_JAAABI010000011.1"/>
</dbReference>
<reference evidence="3" key="1">
    <citation type="submission" date="2020-01" db="EMBL/GenBank/DDBJ databases">
        <title>Muricauda ochracea sp. nov., isolated from a tidal flat of Garorim bay in Korea.</title>
        <authorList>
            <person name="Kim D."/>
            <person name="Yoo Y."/>
            <person name="Kim J.-J."/>
        </authorList>
    </citation>
    <scope>NUCLEOTIDE SEQUENCE</scope>
    <source>
        <strain evidence="3">JGD-17</strain>
    </source>
</reference>
<dbReference type="AlphaFoldDB" id="A0A964TFB3"/>
<sequence>MGEKKLYSDNYKAWIIWALIAVVTIFLCIVLLNVVFTNDILCNLGTFGDSFGAMNALFSGLAFAILIVATLMQFNEIKETRKQANNNYKALLEQIELLEKSNRSSVVVNLFNEFRGEKWTDIRNQMYEEKKKGEILEFDKVREYSHFLNHFGFLLEHGYVDVRPLYETFGRGVMEFWRLYEKDIKKQRDHTNSIEKYRPYQYHLEYLDWQLRKYYNEGRNDIEELLKKINDWDKKH</sequence>
<evidence type="ECO:0008006" key="5">
    <source>
        <dbReference type="Google" id="ProtNLM"/>
    </source>
</evidence>